<evidence type="ECO:0000259" key="1">
    <source>
        <dbReference type="Pfam" id="PF00534"/>
    </source>
</evidence>
<proteinExistence type="predicted"/>
<dbReference type="SUPFAM" id="SSF53756">
    <property type="entry name" value="UDP-Glycosyltransferase/glycogen phosphorylase"/>
    <property type="match status" value="1"/>
</dbReference>
<dbReference type="Proteomes" id="UP001244787">
    <property type="component" value="Unassembled WGS sequence"/>
</dbReference>
<protein>
    <submittedName>
        <fullName evidence="3">Glycosyltransferase</fullName>
        <ecNumber evidence="3">2.4.-.-</ecNumber>
    </submittedName>
</protein>
<keyword evidence="3" id="KW-0808">Transferase</keyword>
<evidence type="ECO:0000259" key="2">
    <source>
        <dbReference type="Pfam" id="PF13439"/>
    </source>
</evidence>
<comment type="caution">
    <text evidence="3">The sequence shown here is derived from an EMBL/GenBank/DDBJ whole genome shotgun (WGS) entry which is preliminary data.</text>
</comment>
<name>A0ABT8DIW9_9FLAO</name>
<sequence>MKLLNIAIVVGSFPTVSETFIVNQITSLIDKGHSVKIYSYEKGNIEKIHNSILTYGLLENVVYRDKPPVNKLRRLFSFLKLIFQHFFQLNWALLFKSLSFSKYGKKAISLKIFYERKFFILNKKFDVVHVHFATNAVDIANYKTEGYLHQSKLVVSFHGYDINPSKIDFYKTHYKGLFEHTDHFTVNTIYTKEILLLVNPILTNVSILPVGLDTVLFKKTKKQHEINHQFKIVYCGRLVSLKGGLLLPLIIEELLNRGYNDIYLNVIGDGELKNQLCNEIERLNLKNVIELLGDMTQDEIINVFSESDVFLLPGIRDSHDGRAEAQGLVIQEAQAMELPVVVSNVGGMKYGLIPDVTGFVVQENDISGFADRIEELIKNPQKAKKMGEEGRKFTVQNYDTKVLVDKLVSVYIK</sequence>
<dbReference type="EMBL" id="JAUGQQ010000012">
    <property type="protein sequence ID" value="MDN3725283.1"/>
    <property type="molecule type" value="Genomic_DNA"/>
</dbReference>
<organism evidence="3 4">
    <name type="scientific">Aequorivita aurantiaca</name>
    <dbReference type="NCBI Taxonomy" id="3053356"/>
    <lineage>
        <taxon>Bacteria</taxon>
        <taxon>Pseudomonadati</taxon>
        <taxon>Bacteroidota</taxon>
        <taxon>Flavobacteriia</taxon>
        <taxon>Flavobacteriales</taxon>
        <taxon>Flavobacteriaceae</taxon>
        <taxon>Aequorivita</taxon>
    </lineage>
</organism>
<dbReference type="Pfam" id="PF13439">
    <property type="entry name" value="Glyco_transf_4"/>
    <property type="match status" value="1"/>
</dbReference>
<evidence type="ECO:0000313" key="4">
    <source>
        <dbReference type="Proteomes" id="UP001244787"/>
    </source>
</evidence>
<accession>A0ABT8DIW9</accession>
<dbReference type="Pfam" id="PF00534">
    <property type="entry name" value="Glycos_transf_1"/>
    <property type="match status" value="1"/>
</dbReference>
<dbReference type="PANTHER" id="PTHR45947">
    <property type="entry name" value="SULFOQUINOVOSYL TRANSFERASE SQD2"/>
    <property type="match status" value="1"/>
</dbReference>
<dbReference type="InterPro" id="IPR001296">
    <property type="entry name" value="Glyco_trans_1"/>
</dbReference>
<dbReference type="Gene3D" id="3.40.50.2000">
    <property type="entry name" value="Glycogen Phosphorylase B"/>
    <property type="match status" value="2"/>
</dbReference>
<dbReference type="InterPro" id="IPR050194">
    <property type="entry name" value="Glycosyltransferase_grp1"/>
</dbReference>
<keyword evidence="3" id="KW-0328">Glycosyltransferase</keyword>
<dbReference type="PANTHER" id="PTHR45947:SF3">
    <property type="entry name" value="SULFOQUINOVOSYL TRANSFERASE SQD2"/>
    <property type="match status" value="1"/>
</dbReference>
<gene>
    <name evidence="3" type="ORF">QRD02_12920</name>
</gene>
<feature type="domain" description="Glycosyl transferase family 1" evidence="1">
    <location>
        <begin position="219"/>
        <end position="392"/>
    </location>
</feature>
<dbReference type="InterPro" id="IPR028098">
    <property type="entry name" value="Glyco_trans_4-like_N"/>
</dbReference>
<evidence type="ECO:0000313" key="3">
    <source>
        <dbReference type="EMBL" id="MDN3725283.1"/>
    </source>
</evidence>
<dbReference type="EC" id="2.4.-.-" evidence="3"/>
<keyword evidence="4" id="KW-1185">Reference proteome</keyword>
<dbReference type="RefSeq" id="WP_290255375.1">
    <property type="nucleotide sequence ID" value="NZ_JAUGQQ010000012.1"/>
</dbReference>
<reference evidence="3 4" key="1">
    <citation type="submission" date="2023-06" db="EMBL/GenBank/DDBJ databases">
        <authorList>
            <person name="Ye Y.-Q."/>
            <person name="Du Z.-J."/>
        </authorList>
    </citation>
    <scope>NUCLEOTIDE SEQUENCE [LARGE SCALE GENOMIC DNA]</scope>
    <source>
        <strain evidence="3 4">SDUM287046</strain>
    </source>
</reference>
<feature type="domain" description="Glycosyltransferase subfamily 4-like N-terminal" evidence="2">
    <location>
        <begin position="18"/>
        <end position="214"/>
    </location>
</feature>
<dbReference type="GO" id="GO:0016757">
    <property type="term" value="F:glycosyltransferase activity"/>
    <property type="evidence" value="ECO:0007669"/>
    <property type="project" value="UniProtKB-KW"/>
</dbReference>